<feature type="compositionally biased region" description="Polar residues" evidence="1">
    <location>
        <begin position="17"/>
        <end position="28"/>
    </location>
</feature>
<name>A0A655AP79_MYCTX</name>
<feature type="region of interest" description="Disordered" evidence="1">
    <location>
        <begin position="48"/>
        <end position="118"/>
    </location>
</feature>
<proteinExistence type="predicted"/>
<feature type="compositionally biased region" description="Low complexity" evidence="1">
    <location>
        <begin position="104"/>
        <end position="118"/>
    </location>
</feature>
<reference evidence="2 3" key="1">
    <citation type="submission" date="2015-03" db="EMBL/GenBank/DDBJ databases">
        <authorList>
            <consortium name="Pathogen Informatics"/>
        </authorList>
    </citation>
    <scope>NUCLEOTIDE SEQUENCE [LARGE SCALE GENOMIC DNA]</scope>
    <source>
        <strain evidence="2 3">Bir 187</strain>
    </source>
</reference>
<feature type="compositionally biased region" description="Polar residues" evidence="1">
    <location>
        <begin position="89"/>
        <end position="103"/>
    </location>
</feature>
<protein>
    <submittedName>
        <fullName evidence="2">Uncharacterized protein</fullName>
    </submittedName>
</protein>
<organism evidence="2 3">
    <name type="scientific">Mycobacterium tuberculosis</name>
    <dbReference type="NCBI Taxonomy" id="1773"/>
    <lineage>
        <taxon>Bacteria</taxon>
        <taxon>Bacillati</taxon>
        <taxon>Actinomycetota</taxon>
        <taxon>Actinomycetes</taxon>
        <taxon>Mycobacteriales</taxon>
        <taxon>Mycobacteriaceae</taxon>
        <taxon>Mycobacterium</taxon>
        <taxon>Mycobacterium tuberculosis complex</taxon>
    </lineage>
</organism>
<accession>A0A655AP79</accession>
<evidence type="ECO:0000313" key="2">
    <source>
        <dbReference type="EMBL" id="CKT47133.1"/>
    </source>
</evidence>
<dbReference type="AlphaFoldDB" id="A0A655AP79"/>
<evidence type="ECO:0000256" key="1">
    <source>
        <dbReference type="SAM" id="MobiDB-lite"/>
    </source>
</evidence>
<gene>
    <name evidence="2" type="ORF">ERS027661_04407</name>
</gene>
<feature type="region of interest" description="Disordered" evidence="1">
    <location>
        <begin position="1"/>
        <end position="29"/>
    </location>
</feature>
<dbReference type="EMBL" id="CNFU01001485">
    <property type="protein sequence ID" value="CKT47133.1"/>
    <property type="molecule type" value="Genomic_DNA"/>
</dbReference>
<evidence type="ECO:0000313" key="3">
    <source>
        <dbReference type="Proteomes" id="UP000049023"/>
    </source>
</evidence>
<sequence>MSSVTNFLIDPDPRLVNQPSGNRDSLLSSRKRNALAKRASITCSHSVRAAASKAPVPSNPTAANPTVNNRCAPAPETSSLDSSTNSTNGANCASVTRAASTPESTSGSFSGASSRLAA</sequence>
<feature type="compositionally biased region" description="Polar residues" evidence="1">
    <location>
        <begin position="59"/>
        <end position="69"/>
    </location>
</feature>
<dbReference type="Proteomes" id="UP000049023">
    <property type="component" value="Unassembled WGS sequence"/>
</dbReference>
<feature type="compositionally biased region" description="Low complexity" evidence="1">
    <location>
        <begin position="77"/>
        <end position="88"/>
    </location>
</feature>